<gene>
    <name evidence="1" type="primary">Nfu_g_1_003588</name>
</gene>
<name>A0A1A8SJG0_9TELE</name>
<reference evidence="1" key="2">
    <citation type="submission" date="2016-06" db="EMBL/GenBank/DDBJ databases">
        <title>The genome of a short-lived fish provides insights into sex chromosome evolution and the genetic control of aging.</title>
        <authorList>
            <person name="Reichwald K."/>
            <person name="Felder M."/>
            <person name="Petzold A."/>
            <person name="Koch P."/>
            <person name="Groth M."/>
            <person name="Platzer M."/>
        </authorList>
    </citation>
    <scope>NUCLEOTIDE SEQUENCE</scope>
    <source>
        <tissue evidence="1">Brain</tissue>
    </source>
</reference>
<proteinExistence type="predicted"/>
<accession>A0A1A8SJG0</accession>
<dbReference type="AlphaFoldDB" id="A0A1A8SJG0"/>
<reference evidence="1" key="1">
    <citation type="submission" date="2016-05" db="EMBL/GenBank/DDBJ databases">
        <authorList>
            <person name="Lavstsen T."/>
            <person name="Jespersen J.S."/>
        </authorList>
    </citation>
    <scope>NUCLEOTIDE SEQUENCE</scope>
    <source>
        <tissue evidence="1">Brain</tissue>
    </source>
</reference>
<feature type="non-terminal residue" evidence="1">
    <location>
        <position position="1"/>
    </location>
</feature>
<organism evidence="1">
    <name type="scientific">Nothobranchius rachovii</name>
    <name type="common">bluefin notho</name>
    <dbReference type="NCBI Taxonomy" id="451742"/>
    <lineage>
        <taxon>Eukaryota</taxon>
        <taxon>Metazoa</taxon>
        <taxon>Chordata</taxon>
        <taxon>Craniata</taxon>
        <taxon>Vertebrata</taxon>
        <taxon>Euteleostomi</taxon>
        <taxon>Actinopterygii</taxon>
        <taxon>Neopterygii</taxon>
        <taxon>Teleostei</taxon>
        <taxon>Neoteleostei</taxon>
        <taxon>Acanthomorphata</taxon>
        <taxon>Ovalentaria</taxon>
        <taxon>Atherinomorphae</taxon>
        <taxon>Cyprinodontiformes</taxon>
        <taxon>Nothobranchiidae</taxon>
        <taxon>Nothobranchius</taxon>
    </lineage>
</organism>
<protein>
    <submittedName>
        <fullName evidence="1">Uncharacterized protein</fullName>
    </submittedName>
</protein>
<sequence length="44" mass="5197">VSHRAWQRERMSDFDLCQTEQAGIPTGHRYILKQLRHAAQQDSM</sequence>
<dbReference type="EMBL" id="HAEI01015584">
    <property type="protein sequence ID" value="SBS18053.1"/>
    <property type="molecule type" value="Transcribed_RNA"/>
</dbReference>
<feature type="non-terminal residue" evidence="1">
    <location>
        <position position="44"/>
    </location>
</feature>
<evidence type="ECO:0000313" key="1">
    <source>
        <dbReference type="EMBL" id="SBS18053.1"/>
    </source>
</evidence>